<sequence length="487" mass="56026">MLTYGSRLNCGQINYMLNNMSDINAIISTDSRPQLPFELQLEQNSYQCVQILRDLPERRLVMKAIDSFGKNVVIKLFANQAKAQKDFERELQGIDVVKPVTVKTPKLLLSVSEPHGSALVYDFIENSQTFHLDSAVTERLALLSELMLTLHLSGIYQDDIHLDNLLLSGDEIVLIDLGSVKQSSDGKALDKDTSLTNLARLFAQFSLQQRSHLMPLLKAYYEGRDWHYSADEQQQFALLLEKTWQQRKTQFLKKCFRPCTMTYYQKNIHWQVAAKRDFWQQSQLQSVRDIEALFAGAQVLKAGNTATVVRTKLAGREVVIKRYNIKNLGHALSRCWRPSRAAASWCNANLLIFSGIPTTEPLAFIEKRIGPLRQTAYFISEYHEAEELLDVYQQRMPTESEVSQIQTIFSDLKTMQVGHGDMKAQNLLLDKQGKIRLIDLDAMREYSNKKQAIMAHLQDKKRFLKNWKNPELEAFFRVMLQGQNTRL</sequence>
<dbReference type="Gene3D" id="1.10.510.10">
    <property type="entry name" value="Transferase(Phosphotransferase) domain 1"/>
    <property type="match status" value="2"/>
</dbReference>
<dbReference type="GO" id="GO:0005737">
    <property type="term" value="C:cytoplasm"/>
    <property type="evidence" value="ECO:0007669"/>
    <property type="project" value="TreeGrafter"/>
</dbReference>
<dbReference type="Pfam" id="PF06293">
    <property type="entry name" value="Kdo"/>
    <property type="match status" value="1"/>
</dbReference>
<organism evidence="4 5">
    <name type="scientific">Methylophaga sulfidovorans</name>
    <dbReference type="NCBI Taxonomy" id="45496"/>
    <lineage>
        <taxon>Bacteria</taxon>
        <taxon>Pseudomonadati</taxon>
        <taxon>Pseudomonadota</taxon>
        <taxon>Gammaproteobacteria</taxon>
        <taxon>Thiotrichales</taxon>
        <taxon>Piscirickettsiaceae</taxon>
        <taxon>Methylophaga</taxon>
    </lineage>
</organism>
<dbReference type="GO" id="GO:0005524">
    <property type="term" value="F:ATP binding"/>
    <property type="evidence" value="ECO:0007669"/>
    <property type="project" value="UniProtKB-KW"/>
</dbReference>
<evidence type="ECO:0000256" key="2">
    <source>
        <dbReference type="ARBA" id="ARBA00022840"/>
    </source>
</evidence>
<protein>
    <submittedName>
        <fullName evidence="4">Lipopolysaccharide kinase (Kdo/WaaP) family protein</fullName>
    </submittedName>
</protein>
<keyword evidence="5" id="KW-1185">Reference proteome</keyword>
<dbReference type="InterPro" id="IPR011009">
    <property type="entry name" value="Kinase-like_dom_sf"/>
</dbReference>
<name>A0A1I3WYR6_9GAMM</name>
<keyword evidence="1" id="KW-0547">Nucleotide-binding</keyword>
<dbReference type="GO" id="GO:0035556">
    <property type="term" value="P:intracellular signal transduction"/>
    <property type="evidence" value="ECO:0007669"/>
    <property type="project" value="TreeGrafter"/>
</dbReference>
<keyword evidence="2" id="KW-0067">ATP-binding</keyword>
<evidence type="ECO:0000259" key="3">
    <source>
        <dbReference type="PROSITE" id="PS50011"/>
    </source>
</evidence>
<dbReference type="PANTHER" id="PTHR24346">
    <property type="entry name" value="MAP/MICROTUBULE AFFINITY-REGULATING KINASE"/>
    <property type="match status" value="1"/>
</dbReference>
<dbReference type="SUPFAM" id="SSF56112">
    <property type="entry name" value="Protein kinase-like (PK-like)"/>
    <property type="match status" value="2"/>
</dbReference>
<dbReference type="InterPro" id="IPR008271">
    <property type="entry name" value="Ser/Thr_kinase_AS"/>
</dbReference>
<dbReference type="GO" id="GO:0004674">
    <property type="term" value="F:protein serine/threonine kinase activity"/>
    <property type="evidence" value="ECO:0007669"/>
    <property type="project" value="TreeGrafter"/>
</dbReference>
<dbReference type="PROSITE" id="PS50011">
    <property type="entry name" value="PROTEIN_KINASE_DOM"/>
    <property type="match status" value="1"/>
</dbReference>
<evidence type="ECO:0000313" key="4">
    <source>
        <dbReference type="EMBL" id="SFK12628.1"/>
    </source>
</evidence>
<dbReference type="AlphaFoldDB" id="A0A1I3WYR6"/>
<dbReference type="OrthoDB" id="8532943at2"/>
<evidence type="ECO:0000313" key="5">
    <source>
        <dbReference type="Proteomes" id="UP000198924"/>
    </source>
</evidence>
<dbReference type="InterPro" id="IPR000719">
    <property type="entry name" value="Prot_kinase_dom"/>
</dbReference>
<evidence type="ECO:0000256" key="1">
    <source>
        <dbReference type="ARBA" id="ARBA00022741"/>
    </source>
</evidence>
<dbReference type="PROSITE" id="PS00108">
    <property type="entry name" value="PROTEIN_KINASE_ST"/>
    <property type="match status" value="1"/>
</dbReference>
<reference evidence="5" key="1">
    <citation type="submission" date="2016-10" db="EMBL/GenBank/DDBJ databases">
        <authorList>
            <person name="Varghese N."/>
            <person name="Submissions S."/>
        </authorList>
    </citation>
    <scope>NUCLEOTIDE SEQUENCE [LARGE SCALE GENOMIC DNA]</scope>
    <source>
        <strain evidence="5">DSM 11578</strain>
    </source>
</reference>
<dbReference type="Proteomes" id="UP000198924">
    <property type="component" value="Unassembled WGS sequence"/>
</dbReference>
<keyword evidence="4" id="KW-0808">Transferase</keyword>
<accession>A0A1I3WYR6</accession>
<gene>
    <name evidence="4" type="ORF">SAMN04488079_105130</name>
</gene>
<dbReference type="STRING" id="45496.SAMN04488079_105130"/>
<proteinExistence type="predicted"/>
<feature type="domain" description="Protein kinase" evidence="3">
    <location>
        <begin position="294"/>
        <end position="487"/>
    </location>
</feature>
<dbReference type="PANTHER" id="PTHR24346:SF30">
    <property type="entry name" value="MATERNAL EMBRYONIC LEUCINE ZIPPER KINASE"/>
    <property type="match status" value="1"/>
</dbReference>
<keyword evidence="4" id="KW-0418">Kinase</keyword>
<dbReference type="EMBL" id="FOSH01000005">
    <property type="protein sequence ID" value="SFK12628.1"/>
    <property type="molecule type" value="Genomic_DNA"/>
</dbReference>